<dbReference type="Pfam" id="PF00196">
    <property type="entry name" value="GerE"/>
    <property type="match status" value="1"/>
</dbReference>
<evidence type="ECO:0000313" key="5">
    <source>
        <dbReference type="EMBL" id="QDT08416.1"/>
    </source>
</evidence>
<evidence type="ECO:0000256" key="1">
    <source>
        <dbReference type="ARBA" id="ARBA00023015"/>
    </source>
</evidence>
<dbReference type="Gene3D" id="1.10.10.10">
    <property type="entry name" value="Winged helix-like DNA-binding domain superfamily/Winged helix DNA-binding domain"/>
    <property type="match status" value="1"/>
</dbReference>
<dbReference type="AlphaFoldDB" id="A0A517NMQ9"/>
<dbReference type="GO" id="GO:0006355">
    <property type="term" value="P:regulation of DNA-templated transcription"/>
    <property type="evidence" value="ECO:0007669"/>
    <property type="project" value="InterPro"/>
</dbReference>
<keyword evidence="1" id="KW-0805">Transcription regulation</keyword>
<name>A0A517NMQ9_9BACT</name>
<dbReference type="PANTHER" id="PTHR44688:SF16">
    <property type="entry name" value="DNA-BINDING TRANSCRIPTIONAL ACTIVATOR DEVR_DOSR"/>
    <property type="match status" value="1"/>
</dbReference>
<dbReference type="PANTHER" id="PTHR44688">
    <property type="entry name" value="DNA-BINDING TRANSCRIPTIONAL ACTIVATOR DEVR_DOSR"/>
    <property type="match status" value="1"/>
</dbReference>
<dbReference type="SUPFAM" id="SSF46894">
    <property type="entry name" value="C-terminal effector domain of the bipartite response regulators"/>
    <property type="match status" value="1"/>
</dbReference>
<feature type="domain" description="HTH luxR-type" evidence="4">
    <location>
        <begin position="208"/>
        <end position="273"/>
    </location>
</feature>
<dbReference type="InterPro" id="IPR000792">
    <property type="entry name" value="Tscrpt_reg_LuxR_C"/>
</dbReference>
<dbReference type="PRINTS" id="PR00038">
    <property type="entry name" value="HTHLUXR"/>
</dbReference>
<dbReference type="InterPro" id="IPR016032">
    <property type="entry name" value="Sig_transdc_resp-reg_C-effctor"/>
</dbReference>
<evidence type="ECO:0000256" key="2">
    <source>
        <dbReference type="ARBA" id="ARBA00023125"/>
    </source>
</evidence>
<organism evidence="5 6">
    <name type="scientific">Stieleria marina</name>
    <dbReference type="NCBI Taxonomy" id="1930275"/>
    <lineage>
        <taxon>Bacteria</taxon>
        <taxon>Pseudomonadati</taxon>
        <taxon>Planctomycetota</taxon>
        <taxon>Planctomycetia</taxon>
        <taxon>Pirellulales</taxon>
        <taxon>Pirellulaceae</taxon>
        <taxon>Stieleria</taxon>
    </lineage>
</organism>
<dbReference type="InterPro" id="IPR036388">
    <property type="entry name" value="WH-like_DNA-bd_sf"/>
</dbReference>
<keyword evidence="2" id="KW-0238">DNA-binding</keyword>
<keyword evidence="6" id="KW-1185">Reference proteome</keyword>
<evidence type="ECO:0000256" key="3">
    <source>
        <dbReference type="ARBA" id="ARBA00023163"/>
    </source>
</evidence>
<dbReference type="PROSITE" id="PS50043">
    <property type="entry name" value="HTH_LUXR_2"/>
    <property type="match status" value="1"/>
</dbReference>
<dbReference type="SMART" id="SM00421">
    <property type="entry name" value="HTH_LUXR"/>
    <property type="match status" value="1"/>
</dbReference>
<accession>A0A517NMQ9</accession>
<reference evidence="5 6" key="1">
    <citation type="submission" date="2019-02" db="EMBL/GenBank/DDBJ databases">
        <title>Deep-cultivation of Planctomycetes and their phenomic and genomic characterization uncovers novel biology.</title>
        <authorList>
            <person name="Wiegand S."/>
            <person name="Jogler M."/>
            <person name="Boedeker C."/>
            <person name="Pinto D."/>
            <person name="Vollmers J."/>
            <person name="Rivas-Marin E."/>
            <person name="Kohn T."/>
            <person name="Peeters S.H."/>
            <person name="Heuer A."/>
            <person name="Rast P."/>
            <person name="Oberbeckmann S."/>
            <person name="Bunk B."/>
            <person name="Jeske O."/>
            <person name="Meyerdierks A."/>
            <person name="Storesund J.E."/>
            <person name="Kallscheuer N."/>
            <person name="Luecker S."/>
            <person name="Lage O.M."/>
            <person name="Pohl T."/>
            <person name="Merkel B.J."/>
            <person name="Hornburger P."/>
            <person name="Mueller R.-W."/>
            <person name="Bruemmer F."/>
            <person name="Labrenz M."/>
            <person name="Spormann A.M."/>
            <person name="Op den Camp H."/>
            <person name="Overmann J."/>
            <person name="Amann R."/>
            <person name="Jetten M.S.M."/>
            <person name="Mascher T."/>
            <person name="Medema M.H."/>
            <person name="Devos D.P."/>
            <person name="Kaster A.-K."/>
            <person name="Ovreas L."/>
            <person name="Rohde M."/>
            <person name="Galperin M.Y."/>
            <person name="Jogler C."/>
        </authorList>
    </citation>
    <scope>NUCLEOTIDE SEQUENCE [LARGE SCALE GENOMIC DNA]</scope>
    <source>
        <strain evidence="5 6">K23_9</strain>
    </source>
</reference>
<dbReference type="OrthoDB" id="9782655at2"/>
<gene>
    <name evidence="5" type="primary">tmoT_1</name>
    <name evidence="5" type="ORF">K239x_03550</name>
</gene>
<dbReference type="RefSeq" id="WP_145415964.1">
    <property type="nucleotide sequence ID" value="NZ_CP036526.1"/>
</dbReference>
<dbReference type="GO" id="GO:0003677">
    <property type="term" value="F:DNA binding"/>
    <property type="evidence" value="ECO:0007669"/>
    <property type="project" value="UniProtKB-KW"/>
</dbReference>
<dbReference type="EMBL" id="CP036526">
    <property type="protein sequence ID" value="QDT08416.1"/>
    <property type="molecule type" value="Genomic_DNA"/>
</dbReference>
<keyword evidence="3" id="KW-0804">Transcription</keyword>
<evidence type="ECO:0000259" key="4">
    <source>
        <dbReference type="PROSITE" id="PS50043"/>
    </source>
</evidence>
<dbReference type="CDD" id="cd06170">
    <property type="entry name" value="LuxR_C_like"/>
    <property type="match status" value="1"/>
</dbReference>
<protein>
    <submittedName>
        <fullName evidence="5">Response regulator protein TmoT</fullName>
    </submittedName>
</protein>
<evidence type="ECO:0000313" key="6">
    <source>
        <dbReference type="Proteomes" id="UP000319817"/>
    </source>
</evidence>
<sequence length="276" mass="29842">MTFDRNPSADRTEPLVGEHSAAFVVQMPINRTPAAQTPVASAPTADSPSGLDRLALFDGSVPGVTSQLVPRADAATPNVLMLETAQFQRMDLPSALIDRIAVSDSWASASEFFAQGNGGCLLIDFDSNREAWIAQLVESGKSWSQISVIACSQNDSGASAMAAAKAGCIEFAVLPDRHEEVSRCCDLESAIGRACHYDMQSENSPQQFRSQWTTLTSREQEVVRYCLGNSNTKVIAKQLSVSYQTIDKHRNRALRKMNCGSLVEFASLLYGKSAAT</sequence>
<dbReference type="Proteomes" id="UP000319817">
    <property type="component" value="Chromosome"/>
</dbReference>
<proteinExistence type="predicted"/>